<dbReference type="GO" id="GO:0005886">
    <property type="term" value="C:plasma membrane"/>
    <property type="evidence" value="ECO:0007669"/>
    <property type="project" value="UniProtKB-SubCell"/>
</dbReference>
<dbReference type="Proteomes" id="UP000474024">
    <property type="component" value="Unassembled WGS sequence"/>
</dbReference>
<dbReference type="PANTHER" id="PTHR30329:SF21">
    <property type="entry name" value="LIPOPROTEIN YIAD-RELATED"/>
    <property type="match status" value="1"/>
</dbReference>
<evidence type="ECO:0000313" key="10">
    <source>
        <dbReference type="Proteomes" id="UP000474024"/>
    </source>
</evidence>
<keyword evidence="9" id="KW-0969">Cilium</keyword>
<dbReference type="InterPro" id="IPR050330">
    <property type="entry name" value="Bact_OuterMem_StrucFunc"/>
</dbReference>
<keyword evidence="9" id="KW-0282">Flagellum</keyword>
<keyword evidence="3" id="KW-1003">Cell membrane</keyword>
<dbReference type="InterPro" id="IPR006665">
    <property type="entry name" value="OmpA-like"/>
</dbReference>
<proteinExistence type="inferred from homology"/>
<organism evidence="9 10">
    <name type="scientific">Roseburia porci</name>
    <dbReference type="NCBI Taxonomy" id="2605790"/>
    <lineage>
        <taxon>Bacteria</taxon>
        <taxon>Bacillati</taxon>
        <taxon>Bacillota</taxon>
        <taxon>Clostridia</taxon>
        <taxon>Lachnospirales</taxon>
        <taxon>Lachnospiraceae</taxon>
        <taxon>Roseburia</taxon>
    </lineage>
</organism>
<gene>
    <name evidence="9" type="ORF">FYJ75_05795</name>
</gene>
<evidence type="ECO:0000256" key="2">
    <source>
        <dbReference type="ARBA" id="ARBA00008914"/>
    </source>
</evidence>
<dbReference type="PANTHER" id="PTHR30329">
    <property type="entry name" value="STATOR ELEMENT OF FLAGELLAR MOTOR COMPLEX"/>
    <property type="match status" value="1"/>
</dbReference>
<dbReference type="Pfam" id="PF13677">
    <property type="entry name" value="MotB_plug"/>
    <property type="match status" value="1"/>
</dbReference>
<keyword evidence="5" id="KW-1133">Transmembrane helix</keyword>
<reference evidence="9 10" key="1">
    <citation type="submission" date="2019-08" db="EMBL/GenBank/DDBJ databases">
        <title>In-depth cultivation of the pig gut microbiome towards novel bacterial diversity and tailored functional studies.</title>
        <authorList>
            <person name="Wylensek D."/>
            <person name="Hitch T.C.A."/>
            <person name="Clavel T."/>
        </authorList>
    </citation>
    <scope>NUCLEOTIDE SEQUENCE [LARGE SCALE GENOMIC DNA]</scope>
    <source>
        <strain evidence="9 10">MUC/MUC-530-WT-4D</strain>
    </source>
</reference>
<dbReference type="SUPFAM" id="SSF103088">
    <property type="entry name" value="OmpA-like"/>
    <property type="match status" value="1"/>
</dbReference>
<evidence type="ECO:0000256" key="1">
    <source>
        <dbReference type="ARBA" id="ARBA00004162"/>
    </source>
</evidence>
<name>A0A6L5YR84_9FIRM</name>
<keyword evidence="9" id="KW-0966">Cell projection</keyword>
<evidence type="ECO:0000313" key="9">
    <source>
        <dbReference type="EMBL" id="MST74552.1"/>
    </source>
</evidence>
<comment type="subcellular location">
    <subcellularLocation>
        <location evidence="1">Cell membrane</location>
        <topology evidence="1">Single-pass membrane protein</topology>
    </subcellularLocation>
</comment>
<accession>A0A6L5YR84</accession>
<dbReference type="RefSeq" id="WP_328596870.1">
    <property type="nucleotide sequence ID" value="NZ_VUNI01000007.1"/>
</dbReference>
<evidence type="ECO:0000256" key="3">
    <source>
        <dbReference type="ARBA" id="ARBA00022475"/>
    </source>
</evidence>
<dbReference type="AlphaFoldDB" id="A0A6L5YR84"/>
<dbReference type="PROSITE" id="PS51123">
    <property type="entry name" value="OMPA_2"/>
    <property type="match status" value="1"/>
</dbReference>
<protein>
    <submittedName>
        <fullName evidence="9">Flagellar motor protein MotB</fullName>
    </submittedName>
</protein>
<feature type="domain" description="OmpA-like" evidence="8">
    <location>
        <begin position="147"/>
        <end position="269"/>
    </location>
</feature>
<evidence type="ECO:0000259" key="8">
    <source>
        <dbReference type="PROSITE" id="PS51123"/>
    </source>
</evidence>
<sequence>MARKKKEEGSKGSPAWMSTFSDLMNLLLCFFVLLYSMSTVDAEKFQEVIASLQSSVSILPSGGASIGEGQMISAGVRQLEFLDSYYSEMANSKTDDANDENTQDGTNNVYEAYKEQELAESEQMASEIQDAVKQSGIEEQVDIDFNSEYVQLNLSGAILFETGQSDLMTEAYPLMDKIDTILEKYKDNLIEVEGHTDNVPIHNSKYPDNNVLSMYRALSVADYMRGATDIDPSHIKSSGRGDYVPIADNSTTEGRALNRRVVIKIYNSYNSDFN</sequence>
<keyword evidence="4" id="KW-0812">Transmembrane</keyword>
<dbReference type="EMBL" id="VUNI01000007">
    <property type="protein sequence ID" value="MST74552.1"/>
    <property type="molecule type" value="Genomic_DNA"/>
</dbReference>
<comment type="caution">
    <text evidence="9">The sequence shown here is derived from an EMBL/GenBank/DDBJ whole genome shotgun (WGS) entry which is preliminary data.</text>
</comment>
<keyword evidence="10" id="KW-1185">Reference proteome</keyword>
<evidence type="ECO:0000256" key="6">
    <source>
        <dbReference type="ARBA" id="ARBA00023136"/>
    </source>
</evidence>
<comment type="similarity">
    <text evidence="2">Belongs to the MotB family.</text>
</comment>
<dbReference type="Gene3D" id="3.30.1330.60">
    <property type="entry name" value="OmpA-like domain"/>
    <property type="match status" value="1"/>
</dbReference>
<dbReference type="InterPro" id="IPR025713">
    <property type="entry name" value="MotB-like_N_dom"/>
</dbReference>
<evidence type="ECO:0000256" key="5">
    <source>
        <dbReference type="ARBA" id="ARBA00022989"/>
    </source>
</evidence>
<dbReference type="InterPro" id="IPR036737">
    <property type="entry name" value="OmpA-like_sf"/>
</dbReference>
<evidence type="ECO:0000256" key="4">
    <source>
        <dbReference type="ARBA" id="ARBA00022692"/>
    </source>
</evidence>
<dbReference type="CDD" id="cd07185">
    <property type="entry name" value="OmpA_C-like"/>
    <property type="match status" value="1"/>
</dbReference>
<keyword evidence="6 7" id="KW-0472">Membrane</keyword>
<evidence type="ECO:0000256" key="7">
    <source>
        <dbReference type="PROSITE-ProRule" id="PRU00473"/>
    </source>
</evidence>
<dbReference type="Pfam" id="PF00691">
    <property type="entry name" value="OmpA"/>
    <property type="match status" value="1"/>
</dbReference>